<feature type="non-terminal residue" evidence="1">
    <location>
        <position position="1"/>
    </location>
</feature>
<accession>T1CJ12</accession>
<sequence length="70" mass="7502">GGVINAFNNTLRNIGRIDTSGADLTIKWALPEFSFGKFTNAFGATHIDSFSEQTSPGVYGPRKPGVEVND</sequence>
<organism evidence="1">
    <name type="scientific">mine drainage metagenome</name>
    <dbReference type="NCBI Taxonomy" id="410659"/>
    <lineage>
        <taxon>unclassified sequences</taxon>
        <taxon>metagenomes</taxon>
        <taxon>ecological metagenomes</taxon>
    </lineage>
</organism>
<evidence type="ECO:0000313" key="1">
    <source>
        <dbReference type="EMBL" id="EQD67615.1"/>
    </source>
</evidence>
<keyword evidence="1" id="KW-0675">Receptor</keyword>
<name>T1CJ12_9ZZZZ</name>
<protein>
    <submittedName>
        <fullName evidence="1">TonB-dependent outer membrane receptor</fullName>
    </submittedName>
</protein>
<reference evidence="1" key="2">
    <citation type="journal article" date="2014" name="ISME J.">
        <title>Microbial stratification in low pH oxic and suboxic macroscopic growths along an acid mine drainage.</title>
        <authorList>
            <person name="Mendez-Garcia C."/>
            <person name="Mesa V."/>
            <person name="Sprenger R.R."/>
            <person name="Richter M."/>
            <person name="Diez M.S."/>
            <person name="Solano J."/>
            <person name="Bargiela R."/>
            <person name="Golyshina O.V."/>
            <person name="Manteca A."/>
            <person name="Ramos J.L."/>
            <person name="Gallego J.R."/>
            <person name="Llorente I."/>
            <person name="Martins Dos Santos V.A."/>
            <person name="Jensen O.N."/>
            <person name="Pelaez A.I."/>
            <person name="Sanchez J."/>
            <person name="Ferrer M."/>
        </authorList>
    </citation>
    <scope>NUCLEOTIDE SEQUENCE</scope>
</reference>
<dbReference type="EMBL" id="AUZX01005499">
    <property type="protein sequence ID" value="EQD67615.1"/>
    <property type="molecule type" value="Genomic_DNA"/>
</dbReference>
<proteinExistence type="predicted"/>
<dbReference type="AlphaFoldDB" id="T1CJ12"/>
<gene>
    <name evidence="1" type="ORF">B1A_07652</name>
</gene>
<comment type="caution">
    <text evidence="1">The sequence shown here is derived from an EMBL/GenBank/DDBJ whole genome shotgun (WGS) entry which is preliminary data.</text>
</comment>
<reference evidence="1" key="1">
    <citation type="submission" date="2013-08" db="EMBL/GenBank/DDBJ databases">
        <authorList>
            <person name="Mendez C."/>
            <person name="Richter M."/>
            <person name="Ferrer M."/>
            <person name="Sanchez J."/>
        </authorList>
    </citation>
    <scope>NUCLEOTIDE SEQUENCE</scope>
</reference>
<feature type="non-terminal residue" evidence="1">
    <location>
        <position position="70"/>
    </location>
</feature>